<proteinExistence type="predicted"/>
<keyword evidence="2" id="KW-1185">Reference proteome</keyword>
<evidence type="ECO:0000313" key="3">
    <source>
        <dbReference type="WBParaSite" id="maker-uti_cns_0010166-snap-gene-0.2-mRNA-1"/>
    </source>
</evidence>
<name>A0A1I8I7A1_9PLAT</name>
<evidence type="ECO:0000313" key="2">
    <source>
        <dbReference type="Proteomes" id="UP000095280"/>
    </source>
</evidence>
<sequence>MRRSAIQEEDWPNLPPNRPVTTPLPQEEGQDQSKVSNCHSPQLETSENGGRSQSALQQKVQGQKGCHQEEEKASQANQKTTGIPEAEIAPGSTRVEEVRVQETPQLAKETWRAVRPKTLQHSSAMRRPTIQKTNPTNPPPNLQAGTIVSQEAG</sequence>
<dbReference type="AlphaFoldDB" id="A0A1I8I7A1"/>
<dbReference type="WBParaSite" id="maker-uti_cns_0010166-snap-gene-0.2-mRNA-1">
    <property type="protein sequence ID" value="maker-uti_cns_0010166-snap-gene-0.2-mRNA-1"/>
    <property type="gene ID" value="maker-uti_cns_0010166-snap-gene-0.2"/>
</dbReference>
<feature type="compositionally biased region" description="Polar residues" evidence="1">
    <location>
        <begin position="32"/>
        <end position="61"/>
    </location>
</feature>
<dbReference type="Proteomes" id="UP000095280">
    <property type="component" value="Unplaced"/>
</dbReference>
<accession>A0A1I8I7A1</accession>
<feature type="region of interest" description="Disordered" evidence="1">
    <location>
        <begin position="1"/>
        <end position="153"/>
    </location>
</feature>
<reference evidence="3" key="1">
    <citation type="submission" date="2016-11" db="UniProtKB">
        <authorList>
            <consortium name="WormBaseParasite"/>
        </authorList>
    </citation>
    <scope>IDENTIFICATION</scope>
</reference>
<feature type="compositionally biased region" description="Polar residues" evidence="1">
    <location>
        <begin position="143"/>
        <end position="153"/>
    </location>
</feature>
<organism evidence="2 3">
    <name type="scientific">Macrostomum lignano</name>
    <dbReference type="NCBI Taxonomy" id="282301"/>
    <lineage>
        <taxon>Eukaryota</taxon>
        <taxon>Metazoa</taxon>
        <taxon>Spiralia</taxon>
        <taxon>Lophotrochozoa</taxon>
        <taxon>Platyhelminthes</taxon>
        <taxon>Rhabditophora</taxon>
        <taxon>Macrostomorpha</taxon>
        <taxon>Macrostomida</taxon>
        <taxon>Macrostomidae</taxon>
        <taxon>Macrostomum</taxon>
    </lineage>
</organism>
<protein>
    <submittedName>
        <fullName evidence="3">Zinc finger protein 185 with LIM domain</fullName>
    </submittedName>
</protein>
<evidence type="ECO:0000256" key="1">
    <source>
        <dbReference type="SAM" id="MobiDB-lite"/>
    </source>
</evidence>